<protein>
    <recommendedName>
        <fullName evidence="1">Shikimate dehydrogenase substrate binding N-terminal domain-containing protein</fullName>
    </recommendedName>
</protein>
<dbReference type="HOGENOM" id="CLU_044063_1_0_1"/>
<dbReference type="InterPro" id="IPR046346">
    <property type="entry name" value="Aminoacid_DH-like_N_sf"/>
</dbReference>
<evidence type="ECO:0000313" key="2">
    <source>
        <dbReference type="EMBL" id="KIM91176.1"/>
    </source>
</evidence>
<gene>
    <name evidence="2" type="ORF">PILCRDRAFT_811683</name>
</gene>
<organism evidence="2 3">
    <name type="scientific">Piloderma croceum (strain F 1598)</name>
    <dbReference type="NCBI Taxonomy" id="765440"/>
    <lineage>
        <taxon>Eukaryota</taxon>
        <taxon>Fungi</taxon>
        <taxon>Dikarya</taxon>
        <taxon>Basidiomycota</taxon>
        <taxon>Agaricomycotina</taxon>
        <taxon>Agaricomycetes</taxon>
        <taxon>Agaricomycetidae</taxon>
        <taxon>Atheliales</taxon>
        <taxon>Atheliaceae</taxon>
        <taxon>Piloderma</taxon>
    </lineage>
</organism>
<proteinExistence type="predicted"/>
<dbReference type="Proteomes" id="UP000054166">
    <property type="component" value="Unassembled WGS sequence"/>
</dbReference>
<dbReference type="GO" id="GO:0009423">
    <property type="term" value="P:chorismate biosynthetic process"/>
    <property type="evidence" value="ECO:0007669"/>
    <property type="project" value="TreeGrafter"/>
</dbReference>
<dbReference type="AlphaFoldDB" id="A0A0C3GKP6"/>
<name>A0A0C3GKP6_PILCF</name>
<dbReference type="CDD" id="cd01065">
    <property type="entry name" value="NAD_bind_Shikimate_DH"/>
    <property type="match status" value="1"/>
</dbReference>
<dbReference type="SUPFAM" id="SSF51735">
    <property type="entry name" value="NAD(P)-binding Rossmann-fold domains"/>
    <property type="match status" value="1"/>
</dbReference>
<dbReference type="PANTHER" id="PTHR21089:SF1">
    <property type="entry name" value="BIFUNCTIONAL 3-DEHYDROQUINATE DEHYDRATASE_SHIKIMATE DEHYDROGENASE, CHLOROPLASTIC"/>
    <property type="match status" value="1"/>
</dbReference>
<evidence type="ECO:0000313" key="3">
    <source>
        <dbReference type="Proteomes" id="UP000054166"/>
    </source>
</evidence>
<accession>A0A0C3GKP6</accession>
<reference evidence="2 3" key="1">
    <citation type="submission" date="2014-04" db="EMBL/GenBank/DDBJ databases">
        <authorList>
            <consortium name="DOE Joint Genome Institute"/>
            <person name="Kuo A."/>
            <person name="Tarkka M."/>
            <person name="Buscot F."/>
            <person name="Kohler A."/>
            <person name="Nagy L.G."/>
            <person name="Floudas D."/>
            <person name="Copeland A."/>
            <person name="Barry K.W."/>
            <person name="Cichocki N."/>
            <person name="Veneault-Fourrey C."/>
            <person name="LaButti K."/>
            <person name="Lindquist E.A."/>
            <person name="Lipzen A."/>
            <person name="Lundell T."/>
            <person name="Morin E."/>
            <person name="Murat C."/>
            <person name="Sun H."/>
            <person name="Tunlid A."/>
            <person name="Henrissat B."/>
            <person name="Grigoriev I.V."/>
            <person name="Hibbett D.S."/>
            <person name="Martin F."/>
            <person name="Nordberg H.P."/>
            <person name="Cantor M.N."/>
            <person name="Hua S.X."/>
        </authorList>
    </citation>
    <scope>NUCLEOTIDE SEQUENCE [LARGE SCALE GENOMIC DNA]</scope>
    <source>
        <strain evidence="2 3">F 1598</strain>
    </source>
</reference>
<feature type="domain" description="Shikimate dehydrogenase substrate binding N-terminal" evidence="1">
    <location>
        <begin position="25"/>
        <end position="105"/>
    </location>
</feature>
<dbReference type="EMBL" id="KN832972">
    <property type="protein sequence ID" value="KIM91176.1"/>
    <property type="molecule type" value="Genomic_DNA"/>
</dbReference>
<dbReference type="Gene3D" id="3.40.50.10860">
    <property type="entry name" value="Leucine Dehydrogenase, chain A, domain 1"/>
    <property type="match status" value="1"/>
</dbReference>
<dbReference type="GO" id="GO:0004764">
    <property type="term" value="F:shikimate 3-dehydrogenase (NADP+) activity"/>
    <property type="evidence" value="ECO:0007669"/>
    <property type="project" value="InterPro"/>
</dbReference>
<dbReference type="GO" id="GO:0019632">
    <property type="term" value="P:shikimate metabolic process"/>
    <property type="evidence" value="ECO:0007669"/>
    <property type="project" value="TreeGrafter"/>
</dbReference>
<dbReference type="InterPro" id="IPR013708">
    <property type="entry name" value="Shikimate_DH-bd_N"/>
</dbReference>
<dbReference type="Gene3D" id="3.40.50.720">
    <property type="entry name" value="NAD(P)-binding Rossmann-like Domain"/>
    <property type="match status" value="1"/>
</dbReference>
<dbReference type="Pfam" id="PF08501">
    <property type="entry name" value="Shikimate_dh_N"/>
    <property type="match status" value="1"/>
</dbReference>
<dbReference type="InterPro" id="IPR036291">
    <property type="entry name" value="NAD(P)-bd_dom_sf"/>
</dbReference>
<dbReference type="STRING" id="765440.A0A0C3GKP6"/>
<dbReference type="PANTHER" id="PTHR21089">
    <property type="entry name" value="SHIKIMATE DEHYDROGENASE"/>
    <property type="match status" value="1"/>
</dbReference>
<dbReference type="SUPFAM" id="SSF53223">
    <property type="entry name" value="Aminoacid dehydrogenase-like, N-terminal domain"/>
    <property type="match status" value="1"/>
</dbReference>
<dbReference type="OrthoDB" id="204377at2759"/>
<dbReference type="InParanoid" id="A0A0C3GKP6"/>
<evidence type="ECO:0000259" key="1">
    <source>
        <dbReference type="Pfam" id="PF08501"/>
    </source>
</evidence>
<keyword evidence="3" id="KW-1185">Reference proteome</keyword>
<dbReference type="InterPro" id="IPR022893">
    <property type="entry name" value="Shikimate_DH_fam"/>
</dbReference>
<sequence>MAIFPNYPHPSIRHTDANKVRRLHLFGFPISHSVGPYVHTFVAQSVGLPWTFTHFETSDLELVSESMRGKDFVGGAMTMPMKLSIMNKLDGLDDQAKVVGACNTITTLPGGKLVGSNTDSVGIRDALAEISLHGRGKPGMVIGAGGASRAAIYAMLMHLGCSVVYLINRNTENANRLIKDMAKSGFTQSQSIIVVESVEQSRTLHAPFYGVGCIPNNTPSTEGEKIARAIADNLFRPDSKGVFLDMCFKPRITQLVEIAEGRGWTTVDGIEVLGLQLLEQWRLWLGPEVPLPVDDARQKMRDLASGNADLNGSSTVGFYERL</sequence>
<reference evidence="3" key="2">
    <citation type="submission" date="2015-01" db="EMBL/GenBank/DDBJ databases">
        <title>Evolutionary Origins and Diversification of the Mycorrhizal Mutualists.</title>
        <authorList>
            <consortium name="DOE Joint Genome Institute"/>
            <consortium name="Mycorrhizal Genomics Consortium"/>
            <person name="Kohler A."/>
            <person name="Kuo A."/>
            <person name="Nagy L.G."/>
            <person name="Floudas D."/>
            <person name="Copeland A."/>
            <person name="Barry K.W."/>
            <person name="Cichocki N."/>
            <person name="Veneault-Fourrey C."/>
            <person name="LaButti K."/>
            <person name="Lindquist E.A."/>
            <person name="Lipzen A."/>
            <person name="Lundell T."/>
            <person name="Morin E."/>
            <person name="Murat C."/>
            <person name="Riley R."/>
            <person name="Ohm R."/>
            <person name="Sun H."/>
            <person name="Tunlid A."/>
            <person name="Henrissat B."/>
            <person name="Grigoriev I.V."/>
            <person name="Hibbett D.S."/>
            <person name="Martin F."/>
        </authorList>
    </citation>
    <scope>NUCLEOTIDE SEQUENCE [LARGE SCALE GENOMIC DNA]</scope>
    <source>
        <strain evidence="3">F 1598</strain>
    </source>
</reference>